<accession>A0ABY6AEY5</accession>
<evidence type="ECO:0000313" key="1">
    <source>
        <dbReference type="EMBL" id="UXD89180.1"/>
    </source>
</evidence>
<organism evidence="1 2">
    <name type="scientific">Thalassolituus hydrocarboniclasticus</name>
    <dbReference type="NCBI Taxonomy" id="2742796"/>
    <lineage>
        <taxon>Bacteria</taxon>
        <taxon>Pseudomonadati</taxon>
        <taxon>Pseudomonadota</taxon>
        <taxon>Gammaproteobacteria</taxon>
        <taxon>Oceanospirillales</taxon>
        <taxon>Oceanospirillaceae</taxon>
        <taxon>Thalassolituus</taxon>
    </lineage>
</organism>
<sequence length="127" mass="14088">MIAVTTAVIVKKLLLYEGQIMSQTKKRLAVATIEDNLETQGKEGEYQPKREESDYERGFRDGVEAGARAMIQQLRPLVEELVTEKLKSSDLIKEALAEGTRLGSGKSGRALVSLYRYGKDLNGVTIQ</sequence>
<protein>
    <submittedName>
        <fullName evidence="1">Uncharacterized protein</fullName>
    </submittedName>
</protein>
<dbReference type="RefSeq" id="WP_260997850.1">
    <property type="nucleotide sequence ID" value="NZ_CP054475.1"/>
</dbReference>
<evidence type="ECO:0000313" key="2">
    <source>
        <dbReference type="Proteomes" id="UP001065322"/>
    </source>
</evidence>
<name>A0ABY6AEY5_9GAMM</name>
<dbReference type="EMBL" id="CP054475">
    <property type="protein sequence ID" value="UXD89180.1"/>
    <property type="molecule type" value="Genomic_DNA"/>
</dbReference>
<dbReference type="Proteomes" id="UP001065322">
    <property type="component" value="Chromosome"/>
</dbReference>
<reference evidence="2" key="1">
    <citation type="submission" date="2020-06" db="EMBL/GenBank/DDBJ databases">
        <title>Thalassolituus marinus alknpb1M-1, a hydrocarbon-degrading bacterium isolated from the deep-sea overlying water using an in-situ strategy from the South China Sea basin.</title>
        <authorList>
            <person name="Dong C."/>
            <person name="Chen Y."/>
            <person name="Shao Z."/>
        </authorList>
    </citation>
    <scope>NUCLEOTIDE SEQUENCE [LARGE SCALE GENOMIC DNA]</scope>
    <source>
        <strain evidence="2">alknpb1M-1</strain>
    </source>
</reference>
<gene>
    <name evidence="1" type="ORF">HUF19_17840</name>
</gene>
<keyword evidence="2" id="KW-1185">Reference proteome</keyword>
<proteinExistence type="predicted"/>